<dbReference type="GO" id="GO:0016297">
    <property type="term" value="F:fatty acyl-[ACP] hydrolase activity"/>
    <property type="evidence" value="ECO:0007669"/>
    <property type="project" value="InterPro"/>
</dbReference>
<dbReference type="PATRIC" id="fig|1423722.3.peg.1335"/>
<proteinExistence type="inferred from homology"/>
<comment type="similarity">
    <text evidence="1">Belongs to the acyl-ACP thioesterase family.</text>
</comment>
<dbReference type="PANTHER" id="PTHR31727:SF6">
    <property type="entry name" value="OLEOYL-ACYL CARRIER PROTEIN THIOESTERASE 1, CHLOROPLASTIC"/>
    <property type="match status" value="1"/>
</dbReference>
<evidence type="ECO:0000256" key="5">
    <source>
        <dbReference type="ARBA" id="ARBA00022946"/>
    </source>
</evidence>
<dbReference type="Pfam" id="PF20791">
    <property type="entry name" value="Acyl-ACP_TE_C"/>
    <property type="match status" value="1"/>
</dbReference>
<gene>
    <name evidence="10" type="ORF">FC62_GL001310</name>
</gene>
<evidence type="ECO:0000256" key="1">
    <source>
        <dbReference type="ARBA" id="ARBA00006500"/>
    </source>
</evidence>
<reference evidence="10 11" key="1">
    <citation type="journal article" date="2015" name="Genome Announc.">
        <title>Expanding the biotechnology potential of lactobacilli through comparative genomics of 213 strains and associated genera.</title>
        <authorList>
            <person name="Sun Z."/>
            <person name="Harris H.M."/>
            <person name="McCann A."/>
            <person name="Guo C."/>
            <person name="Argimon S."/>
            <person name="Zhang W."/>
            <person name="Yang X."/>
            <person name="Jeffery I.B."/>
            <person name="Cooney J.C."/>
            <person name="Kagawa T.F."/>
            <person name="Liu W."/>
            <person name="Song Y."/>
            <person name="Salvetti E."/>
            <person name="Wrobel A."/>
            <person name="Rasinkangas P."/>
            <person name="Parkhill J."/>
            <person name="Rea M.C."/>
            <person name="O'Sullivan O."/>
            <person name="Ritari J."/>
            <person name="Douillard F.P."/>
            <person name="Paul Ross R."/>
            <person name="Yang R."/>
            <person name="Briner A.E."/>
            <person name="Felis G.E."/>
            <person name="de Vos W.M."/>
            <person name="Barrangou R."/>
            <person name="Klaenhammer T.R."/>
            <person name="Caufield P.W."/>
            <person name="Cui Y."/>
            <person name="Zhang H."/>
            <person name="O'Toole P.W."/>
        </authorList>
    </citation>
    <scope>NUCLEOTIDE SEQUENCE [LARGE SCALE GENOMIC DNA]</scope>
    <source>
        <strain evidence="10 11">DSM 20534</strain>
    </source>
</reference>
<dbReference type="InterPro" id="IPR045023">
    <property type="entry name" value="FATA/B"/>
</dbReference>
<organism evidence="10 11">
    <name type="scientific">Amylolactobacillus amylotrophicus DSM 20534</name>
    <dbReference type="NCBI Taxonomy" id="1423722"/>
    <lineage>
        <taxon>Bacteria</taxon>
        <taxon>Bacillati</taxon>
        <taxon>Bacillota</taxon>
        <taxon>Bacilli</taxon>
        <taxon>Lactobacillales</taxon>
        <taxon>Lactobacillaceae</taxon>
        <taxon>Amylolactobacillus</taxon>
    </lineage>
</organism>
<dbReference type="PANTHER" id="PTHR31727">
    <property type="entry name" value="OLEOYL-ACYL CARRIER PROTEIN THIOESTERASE 1, CHLOROPLASTIC"/>
    <property type="match status" value="1"/>
</dbReference>
<dbReference type="Proteomes" id="UP000050909">
    <property type="component" value="Unassembled WGS sequence"/>
</dbReference>
<evidence type="ECO:0000256" key="4">
    <source>
        <dbReference type="ARBA" id="ARBA00022832"/>
    </source>
</evidence>
<evidence type="ECO:0000313" key="11">
    <source>
        <dbReference type="Proteomes" id="UP000050909"/>
    </source>
</evidence>
<sequence>MEKFEQTAKLSYFDVDALNQIKLSVLIDLLLKVSSYQLDTMGVGTNNLARENLGWVVTQYHMEIKRLPQLDEEIILGTQPTGYNRFFCYRDFWVKTQEGESLITVSSTWIVLDLLKREIHENTSEFGAKMAVPEVKRGPRLPRIRLPKFDDSGVEYRVRYYDIDANRHVNNSHYFEWMIDVLPQDLVLHAQIKCIDIKFDQEIRYGDSPRSLVKVEEQEELKSYHLIQNGTGKAAEAIFTWKK</sequence>
<keyword evidence="5" id="KW-0809">Transit peptide</keyword>
<keyword evidence="4" id="KW-0276">Fatty acid metabolism</keyword>
<dbReference type="Gene3D" id="3.10.129.10">
    <property type="entry name" value="Hotdog Thioesterase"/>
    <property type="match status" value="1"/>
</dbReference>
<accession>A0A0R1GUC2</accession>
<comment type="caution">
    <text evidence="10">The sequence shown here is derived from an EMBL/GenBank/DDBJ whole genome shotgun (WGS) entry which is preliminary data.</text>
</comment>
<protein>
    <submittedName>
        <fullName evidence="10">Acyl-ACP thioesterase</fullName>
    </submittedName>
</protein>
<dbReference type="Pfam" id="PF01643">
    <property type="entry name" value="Acyl-ACP_TE"/>
    <property type="match status" value="1"/>
</dbReference>
<feature type="domain" description="Acyl-ACP thioesterase-like C-terminal" evidence="9">
    <location>
        <begin position="154"/>
        <end position="242"/>
    </location>
</feature>
<evidence type="ECO:0000256" key="3">
    <source>
        <dbReference type="ARBA" id="ARBA00022801"/>
    </source>
</evidence>
<keyword evidence="2" id="KW-0444">Lipid biosynthesis</keyword>
<dbReference type="RefSeq" id="WP_056946486.1">
    <property type="nucleotide sequence ID" value="NZ_AZCV01000005.1"/>
</dbReference>
<keyword evidence="11" id="KW-1185">Reference proteome</keyword>
<feature type="domain" description="Acyl-ACP thioesterase N-terminal hotdog" evidence="8">
    <location>
        <begin position="3"/>
        <end position="128"/>
    </location>
</feature>
<dbReference type="InterPro" id="IPR002864">
    <property type="entry name" value="Acyl-ACP_thioesterase_NHD"/>
</dbReference>
<dbReference type="EMBL" id="AZCV01000005">
    <property type="protein sequence ID" value="KRK37432.1"/>
    <property type="molecule type" value="Genomic_DNA"/>
</dbReference>
<dbReference type="AlphaFoldDB" id="A0A0R1GUC2"/>
<keyword evidence="7" id="KW-0275">Fatty acid biosynthesis</keyword>
<evidence type="ECO:0000259" key="8">
    <source>
        <dbReference type="Pfam" id="PF01643"/>
    </source>
</evidence>
<keyword evidence="6" id="KW-0443">Lipid metabolism</keyword>
<name>A0A0R1GUC2_9LACO</name>
<dbReference type="InterPro" id="IPR049427">
    <property type="entry name" value="Acyl-ACP_TE_C"/>
</dbReference>
<evidence type="ECO:0000256" key="6">
    <source>
        <dbReference type="ARBA" id="ARBA00023098"/>
    </source>
</evidence>
<keyword evidence="3" id="KW-0378">Hydrolase</keyword>
<evidence type="ECO:0000313" key="10">
    <source>
        <dbReference type="EMBL" id="KRK37432.1"/>
    </source>
</evidence>
<dbReference type="SUPFAM" id="SSF54637">
    <property type="entry name" value="Thioesterase/thiol ester dehydrase-isomerase"/>
    <property type="match status" value="2"/>
</dbReference>
<dbReference type="GO" id="GO:0000036">
    <property type="term" value="F:acyl carrier activity"/>
    <property type="evidence" value="ECO:0007669"/>
    <property type="project" value="TreeGrafter"/>
</dbReference>
<dbReference type="InterPro" id="IPR029069">
    <property type="entry name" value="HotDog_dom_sf"/>
</dbReference>
<dbReference type="CDD" id="cd00586">
    <property type="entry name" value="4HBT"/>
    <property type="match status" value="2"/>
</dbReference>
<evidence type="ECO:0000256" key="2">
    <source>
        <dbReference type="ARBA" id="ARBA00022516"/>
    </source>
</evidence>
<evidence type="ECO:0000259" key="9">
    <source>
        <dbReference type="Pfam" id="PF20791"/>
    </source>
</evidence>
<evidence type="ECO:0000256" key="7">
    <source>
        <dbReference type="ARBA" id="ARBA00023160"/>
    </source>
</evidence>